<dbReference type="Proteomes" id="UP000007054">
    <property type="component" value="Chromosome"/>
</dbReference>
<keyword evidence="1" id="KW-0472">Membrane</keyword>
<organism evidence="2 3">
    <name type="scientific">Ruminococcus champanellensis (strain DSM 18848 / JCM 17042 / KCTC 15320 / 18P13)</name>
    <dbReference type="NCBI Taxonomy" id="213810"/>
    <lineage>
        <taxon>Bacteria</taxon>
        <taxon>Bacillati</taxon>
        <taxon>Bacillota</taxon>
        <taxon>Clostridia</taxon>
        <taxon>Eubacteriales</taxon>
        <taxon>Oscillospiraceae</taxon>
        <taxon>Ruminococcus</taxon>
    </lineage>
</organism>
<dbReference type="AlphaFoldDB" id="D4LCT5"/>
<accession>D4LCT5</accession>
<reference evidence="2" key="1">
    <citation type="submission" date="2010-03" db="EMBL/GenBank/DDBJ databases">
        <title>The genome sequence of Ruminococcus sp. 18P13.</title>
        <authorList>
            <consortium name="metaHIT consortium -- http://www.metahit.eu/"/>
            <person name="Pajon A."/>
            <person name="Turner K."/>
            <person name="Parkhill J."/>
            <person name="Bernalier A."/>
        </authorList>
    </citation>
    <scope>NUCLEOTIDE SEQUENCE [LARGE SCALE GENOMIC DNA]</scope>
    <source>
        <strain evidence="2">Type strain: 18P13</strain>
    </source>
</reference>
<dbReference type="RefSeq" id="WP_015558337.1">
    <property type="nucleotide sequence ID" value="NC_021039.1"/>
</dbReference>
<gene>
    <name evidence="2" type="ordered locus">RUM_13030</name>
</gene>
<keyword evidence="1" id="KW-0812">Transmembrane</keyword>
<dbReference type="STRING" id="213810.RUM_13030"/>
<evidence type="ECO:0008006" key="4">
    <source>
        <dbReference type="Google" id="ProtNLM"/>
    </source>
</evidence>
<dbReference type="PATRIC" id="fig|213810.4.peg.1199"/>
<proteinExistence type="predicted"/>
<keyword evidence="1" id="KW-1133">Transmembrane helix</keyword>
<dbReference type="BioCyc" id="RCHA213810:RUM_RS06320-MONOMER"/>
<keyword evidence="3" id="KW-1185">Reference proteome</keyword>
<feature type="transmembrane region" description="Helical" evidence="1">
    <location>
        <begin position="50"/>
        <end position="67"/>
    </location>
</feature>
<protein>
    <recommendedName>
        <fullName evidence="4">Nicotinamide mononucleotide transporter PnuC</fullName>
    </recommendedName>
</protein>
<evidence type="ECO:0000256" key="1">
    <source>
        <dbReference type="SAM" id="Phobius"/>
    </source>
</evidence>
<dbReference type="OrthoDB" id="1821968at2"/>
<dbReference type="GeneID" id="83156038"/>
<dbReference type="KEGG" id="rch:RUM_13030"/>
<name>D4LCT5_RUMC1</name>
<feature type="transmembrane region" description="Helical" evidence="1">
    <location>
        <begin position="79"/>
        <end position="98"/>
    </location>
</feature>
<sequence>MQTSGKAISLVAACYMIAKQVLNGLLGGFDVGMLVVTVAFAVCLLYGVRYMNYVTGVWLAAVAIYYLPGNLKGLSNGTLLYLLEGVVDLFFAFLLLWHRGVRQRFTMRH</sequence>
<evidence type="ECO:0000313" key="2">
    <source>
        <dbReference type="EMBL" id="CBL17430.1"/>
    </source>
</evidence>
<dbReference type="EMBL" id="FP929052">
    <property type="protein sequence ID" value="CBL17430.1"/>
    <property type="molecule type" value="Genomic_DNA"/>
</dbReference>
<evidence type="ECO:0000313" key="3">
    <source>
        <dbReference type="Proteomes" id="UP000007054"/>
    </source>
</evidence>
<reference evidence="2" key="2">
    <citation type="submission" date="2010-03" db="EMBL/GenBank/DDBJ databases">
        <authorList>
            <person name="Pajon A."/>
        </authorList>
    </citation>
    <scope>NUCLEOTIDE SEQUENCE</scope>
    <source>
        <strain evidence="2">Type strain: 18P13</strain>
    </source>
</reference>
<dbReference type="HOGENOM" id="CLU_2182020_0_0_9"/>
<feature type="transmembrane region" description="Helical" evidence="1">
    <location>
        <begin position="25"/>
        <end position="45"/>
    </location>
</feature>